<dbReference type="Pfam" id="PF23436">
    <property type="entry name" value="RabGap-TBC_2"/>
    <property type="match status" value="1"/>
</dbReference>
<sequence>MPASTAASEISSDGDEHYSAARESIEQDQANREKTGATGNGRPSLHKAQDSIHSLESDTTTQSSQSSLRRRSSQRASIGNVASMINKYSQEAMQRRASLKETPINEADLNEVSLDNDATDQSAPSAAGGRRRRMTVSNRDAPNNLRSNPLMPLPQDTLQGATVLPHDDSDSSQTGSVSNLSTQDSDHHTRPSRSPTVGSNYDLLLARLEVQDKNNDPKSKVYEEQQIEEIKDGFERVYNEAVSKGEEDEIDWEFWGTVISDFNNVAKTQPKELSKNIQHGIPPALRGMIWQLFGKSKDPELEEQYMVLLKEDSVYEKAIQKDLNRTFPKHEYFEKDGPGQQALFNVVKAYSLYDTEVGYCQGISFIVGPLLLNMPEEEAFCLLVRMMKQYNLRGHFTPQMETLHQRLYQFEGLMKEHFPHLHRHLEMQGIRASLYASQWFMTLFAYRFPFTHVYRIYDIVLAEGTEALFRFSLALMERNQETILSLDFDGLVHFLKNEMLDTYKDDPRGFVGDAYAIKITSKKLDRLAKQYSSEAAKASGEAEVLDTLRKQNKQLKDSVKRLETSVNQLNGEHITVANRLIESKLEMARLNDENDALHQQSNELKRALDTLPGEVEARVKEEMEILCTKNAALVERNSALEEQLSYMESMIIDIKMKFAESENERDTLRRKLADMKKLMGA</sequence>
<feature type="coiled-coil region" evidence="3">
    <location>
        <begin position="545"/>
        <end position="610"/>
    </location>
</feature>
<dbReference type="PANTHER" id="PTHR47219">
    <property type="entry name" value="RAB GTPASE-ACTIVATING PROTEIN 1-LIKE"/>
    <property type="match status" value="1"/>
</dbReference>
<feature type="compositionally biased region" description="Basic and acidic residues" evidence="4">
    <location>
        <begin position="14"/>
        <end position="35"/>
    </location>
</feature>
<dbReference type="GO" id="GO:0005096">
    <property type="term" value="F:GTPase activator activity"/>
    <property type="evidence" value="ECO:0007669"/>
    <property type="project" value="UniProtKB-KW"/>
</dbReference>
<evidence type="ECO:0000256" key="3">
    <source>
        <dbReference type="SAM" id="Coils"/>
    </source>
</evidence>
<keyword evidence="7" id="KW-1185">Reference proteome</keyword>
<accession>A0A8H7PQV0</accession>
<feature type="compositionally biased region" description="Polar residues" evidence="4">
    <location>
        <begin position="1"/>
        <end position="11"/>
    </location>
</feature>
<feature type="compositionally biased region" description="Polar residues" evidence="4">
    <location>
        <begin position="135"/>
        <end position="147"/>
    </location>
</feature>
<feature type="compositionally biased region" description="Polar residues" evidence="4">
    <location>
        <begin position="171"/>
        <end position="183"/>
    </location>
</feature>
<dbReference type="OrthoDB" id="295078at2759"/>
<dbReference type="PROSITE" id="PS50086">
    <property type="entry name" value="TBC_RABGAP"/>
    <property type="match status" value="1"/>
</dbReference>
<feature type="region of interest" description="Disordered" evidence="4">
    <location>
        <begin position="109"/>
        <end position="199"/>
    </location>
</feature>
<gene>
    <name evidence="6" type="ORF">INT43_001630</name>
</gene>
<feature type="region of interest" description="Disordered" evidence="4">
    <location>
        <begin position="1"/>
        <end position="80"/>
    </location>
</feature>
<evidence type="ECO:0000256" key="1">
    <source>
        <dbReference type="ARBA" id="ARBA00022468"/>
    </source>
</evidence>
<organism evidence="6 7">
    <name type="scientific">Mortierella isabellina</name>
    <name type="common">Filamentous fungus</name>
    <name type="synonym">Umbelopsis isabellina</name>
    <dbReference type="NCBI Taxonomy" id="91625"/>
    <lineage>
        <taxon>Eukaryota</taxon>
        <taxon>Fungi</taxon>
        <taxon>Fungi incertae sedis</taxon>
        <taxon>Mucoromycota</taxon>
        <taxon>Mucoromycotina</taxon>
        <taxon>Umbelopsidomycetes</taxon>
        <taxon>Umbelopsidales</taxon>
        <taxon>Umbelopsidaceae</taxon>
        <taxon>Umbelopsis</taxon>
    </lineage>
</organism>
<feature type="compositionally biased region" description="Basic and acidic residues" evidence="4">
    <location>
        <begin position="47"/>
        <end position="56"/>
    </location>
</feature>
<dbReference type="Gene3D" id="1.10.472.80">
    <property type="entry name" value="Ypt/Rab-GAP domain of gyp1p, domain 3"/>
    <property type="match status" value="1"/>
</dbReference>
<reference evidence="6" key="1">
    <citation type="submission" date="2020-12" db="EMBL/GenBank/DDBJ databases">
        <title>Metabolic potential, ecology and presence of endohyphal bacteria is reflected in genomic diversity of Mucoromycotina.</title>
        <authorList>
            <person name="Muszewska A."/>
            <person name="Okrasinska A."/>
            <person name="Steczkiewicz K."/>
            <person name="Drgas O."/>
            <person name="Orlowska M."/>
            <person name="Perlinska-Lenart U."/>
            <person name="Aleksandrzak-Piekarczyk T."/>
            <person name="Szatraj K."/>
            <person name="Zielenkiewicz U."/>
            <person name="Pilsyk S."/>
            <person name="Malc E."/>
            <person name="Mieczkowski P."/>
            <person name="Kruszewska J.S."/>
            <person name="Biernat P."/>
            <person name="Pawlowska J."/>
        </authorList>
    </citation>
    <scope>NUCLEOTIDE SEQUENCE</scope>
    <source>
        <strain evidence="6">WA0000067209</strain>
    </source>
</reference>
<evidence type="ECO:0000256" key="2">
    <source>
        <dbReference type="ARBA" id="ARBA00023054"/>
    </source>
</evidence>
<dbReference type="Proteomes" id="UP000654370">
    <property type="component" value="Unassembled WGS sequence"/>
</dbReference>
<dbReference type="FunFam" id="1.10.472.80:FF:000027">
    <property type="entry name" value="GTPase activating protein (Evi5)"/>
    <property type="match status" value="1"/>
</dbReference>
<evidence type="ECO:0000256" key="4">
    <source>
        <dbReference type="SAM" id="MobiDB-lite"/>
    </source>
</evidence>
<keyword evidence="2 3" id="KW-0175">Coiled coil</keyword>
<name>A0A8H7PQV0_MORIS</name>
<dbReference type="PANTHER" id="PTHR47219:SF9">
    <property type="entry name" value="GTPASE ACTIVATING PROTEIN AND CENTROSOME-ASSOCIATED, ISOFORM B"/>
    <property type="match status" value="1"/>
</dbReference>
<dbReference type="InterPro" id="IPR035969">
    <property type="entry name" value="Rab-GAP_TBC_sf"/>
</dbReference>
<evidence type="ECO:0000313" key="7">
    <source>
        <dbReference type="Proteomes" id="UP000654370"/>
    </source>
</evidence>
<dbReference type="SUPFAM" id="SSF47923">
    <property type="entry name" value="Ypt/Rab-GAP domain of gyp1p"/>
    <property type="match status" value="2"/>
</dbReference>
<dbReference type="Gene3D" id="1.10.8.270">
    <property type="entry name" value="putative rabgap domain of human tbc1 domain family member 14 like domains"/>
    <property type="match status" value="1"/>
</dbReference>
<keyword evidence="1" id="KW-0343">GTPase activation</keyword>
<dbReference type="InterPro" id="IPR000195">
    <property type="entry name" value="Rab-GAP-TBC_dom"/>
</dbReference>
<comment type="caution">
    <text evidence="6">The sequence shown here is derived from an EMBL/GenBank/DDBJ whole genome shotgun (WGS) entry which is preliminary data.</text>
</comment>
<dbReference type="InterPro" id="IPR050302">
    <property type="entry name" value="Rab_GAP_TBC_domain"/>
</dbReference>
<evidence type="ECO:0000259" key="5">
    <source>
        <dbReference type="PROSITE" id="PS50086"/>
    </source>
</evidence>
<dbReference type="Gene3D" id="1.10.10.750">
    <property type="entry name" value="Ypt/Rab-GAP domain of gyp1p, domain 1"/>
    <property type="match status" value="1"/>
</dbReference>
<feature type="compositionally biased region" description="Low complexity" evidence="4">
    <location>
        <begin position="57"/>
        <end position="67"/>
    </location>
</feature>
<dbReference type="EMBL" id="JAEPQZ010000007">
    <property type="protein sequence ID" value="KAG2178784.1"/>
    <property type="molecule type" value="Genomic_DNA"/>
</dbReference>
<dbReference type="GO" id="GO:0031267">
    <property type="term" value="F:small GTPase binding"/>
    <property type="evidence" value="ECO:0007669"/>
    <property type="project" value="TreeGrafter"/>
</dbReference>
<feature type="domain" description="Rab-GAP TBC" evidence="5">
    <location>
        <begin position="280"/>
        <end position="464"/>
    </location>
</feature>
<protein>
    <recommendedName>
        <fullName evidence="5">Rab-GAP TBC domain-containing protein</fullName>
    </recommendedName>
</protein>
<dbReference type="FunFam" id="1.10.8.270:FF:000001">
    <property type="entry name" value="TBC1 domain family member 1"/>
    <property type="match status" value="1"/>
</dbReference>
<proteinExistence type="predicted"/>
<evidence type="ECO:0000313" key="6">
    <source>
        <dbReference type="EMBL" id="KAG2178784.1"/>
    </source>
</evidence>
<dbReference type="AlphaFoldDB" id="A0A8H7PQV0"/>
<dbReference type="FunFam" id="1.10.10.750:FF:000003">
    <property type="entry name" value="GTPase activating protein (Evi5)"/>
    <property type="match status" value="1"/>
</dbReference>
<dbReference type="SMART" id="SM00164">
    <property type="entry name" value="TBC"/>
    <property type="match status" value="1"/>
</dbReference>